<dbReference type="EMBL" id="RIBZ01000063">
    <property type="protein sequence ID" value="RNG34934.1"/>
    <property type="molecule type" value="Genomic_DNA"/>
</dbReference>
<dbReference type="InterPro" id="IPR006439">
    <property type="entry name" value="HAD-SF_hydro_IA"/>
</dbReference>
<dbReference type="Proteomes" id="UP000275401">
    <property type="component" value="Unassembled WGS sequence"/>
</dbReference>
<dbReference type="FunFam" id="3.40.50.1000:FF:000036">
    <property type="entry name" value="HAD family hydrolase"/>
    <property type="match status" value="1"/>
</dbReference>
<dbReference type="PANTHER" id="PTHR18901:SF38">
    <property type="entry name" value="PSEUDOURIDINE-5'-PHOSPHATASE"/>
    <property type="match status" value="1"/>
</dbReference>
<dbReference type="PANTHER" id="PTHR18901">
    <property type="entry name" value="2-DEOXYGLUCOSE-6-PHOSPHATE PHOSPHATASE 2"/>
    <property type="match status" value="1"/>
</dbReference>
<comment type="similarity">
    <text evidence="1">Belongs to the HAD-like hydrolase superfamily. CbbY/CbbZ/Gph/YieH family.</text>
</comment>
<protein>
    <submittedName>
        <fullName evidence="4">HAD family phosphatase</fullName>
    </submittedName>
</protein>
<evidence type="ECO:0000256" key="1">
    <source>
        <dbReference type="ARBA" id="ARBA00006171"/>
    </source>
</evidence>
<comment type="caution">
    <text evidence="4">The sequence shown here is derived from an EMBL/GenBank/DDBJ whole genome shotgun (WGS) entry which is preliminary data.</text>
</comment>
<dbReference type="Pfam" id="PF13419">
    <property type="entry name" value="HAD_2"/>
    <property type="match status" value="1"/>
</dbReference>
<gene>
    <name evidence="4" type="ORF">EEJ42_04435</name>
</gene>
<dbReference type="SUPFAM" id="SSF56784">
    <property type="entry name" value="HAD-like"/>
    <property type="match status" value="1"/>
</dbReference>
<name>A0A3M8WZU0_9ACTN</name>
<dbReference type="SFLD" id="SFLDS00003">
    <property type="entry name" value="Haloacid_Dehalogenase"/>
    <property type="match status" value="1"/>
</dbReference>
<sequence length="231" mass="24944">MDPAIQAIVFDHDGVLVDSIRPHFLACSALFREHGAELPQGRWAREVCGSPDAHPLLFAMLRNSAGAVTRTDAQLQERLDALWAEHFTPENVRLMPGVRELLAALRAAGLPLAVASAADEGWVRRWLRHYELDGSFATVVTGDQVPRRKPDPAVYLETAARLSVAPRRCVVFEDSVSGVAAARAAGMTVLAVPTPLTSSCDYSLAHRVLPDLTVVDLAELSLAEPARAGQP</sequence>
<evidence type="ECO:0000256" key="3">
    <source>
        <dbReference type="ARBA" id="ARBA00022801"/>
    </source>
</evidence>
<keyword evidence="5" id="KW-1185">Reference proteome</keyword>
<organism evidence="4 5">
    <name type="scientific">Streptomyces botrytidirepellens</name>
    <dbReference type="NCBI Taxonomy" id="2486417"/>
    <lineage>
        <taxon>Bacteria</taxon>
        <taxon>Bacillati</taxon>
        <taxon>Actinomycetota</taxon>
        <taxon>Actinomycetes</taxon>
        <taxon>Kitasatosporales</taxon>
        <taxon>Streptomycetaceae</taxon>
        <taxon>Streptomyces</taxon>
    </lineage>
</organism>
<keyword evidence="3" id="KW-0378">Hydrolase</keyword>
<dbReference type="Gene3D" id="3.40.50.1000">
    <property type="entry name" value="HAD superfamily/HAD-like"/>
    <property type="match status" value="1"/>
</dbReference>
<reference evidence="4 5" key="1">
    <citation type="submission" date="2018-11" db="EMBL/GenBank/DDBJ databases">
        <title>The Potential of Streptomyces as Biocontrol Agents against the Tomato grey mould, Botrytis cinerea (Gray mold) Frontiers in Microbiology.</title>
        <authorList>
            <person name="Li D."/>
        </authorList>
    </citation>
    <scope>NUCLEOTIDE SEQUENCE [LARGE SCALE GENOMIC DNA]</scope>
    <source>
        <strain evidence="4 5">NEAU-LD23</strain>
    </source>
</reference>
<accession>A0A3M8WZU0</accession>
<dbReference type="Gene3D" id="1.10.150.240">
    <property type="entry name" value="Putative phosphatase, domain 2"/>
    <property type="match status" value="1"/>
</dbReference>
<dbReference type="InterPro" id="IPR023214">
    <property type="entry name" value="HAD_sf"/>
</dbReference>
<dbReference type="InterPro" id="IPR023198">
    <property type="entry name" value="PGP-like_dom2"/>
</dbReference>
<evidence type="ECO:0000313" key="5">
    <source>
        <dbReference type="Proteomes" id="UP000275401"/>
    </source>
</evidence>
<proteinExistence type="inferred from homology"/>
<dbReference type="GO" id="GO:0046872">
    <property type="term" value="F:metal ion binding"/>
    <property type="evidence" value="ECO:0007669"/>
    <property type="project" value="UniProtKB-KW"/>
</dbReference>
<dbReference type="SFLD" id="SFLDG01135">
    <property type="entry name" value="C1.5.6:_HAD__Beta-PGM__Phospha"/>
    <property type="match status" value="1"/>
</dbReference>
<dbReference type="PRINTS" id="PR00413">
    <property type="entry name" value="HADHALOGNASE"/>
</dbReference>
<dbReference type="AlphaFoldDB" id="A0A3M8WZU0"/>
<dbReference type="SFLD" id="SFLDG01129">
    <property type="entry name" value="C1.5:_HAD__Beta-PGM__Phosphata"/>
    <property type="match status" value="1"/>
</dbReference>
<dbReference type="InterPro" id="IPR036412">
    <property type="entry name" value="HAD-like_sf"/>
</dbReference>
<keyword evidence="2" id="KW-0479">Metal-binding</keyword>
<evidence type="ECO:0000256" key="2">
    <source>
        <dbReference type="ARBA" id="ARBA00022723"/>
    </source>
</evidence>
<dbReference type="RefSeq" id="WP_123098696.1">
    <property type="nucleotide sequence ID" value="NZ_RIBZ01000063.1"/>
</dbReference>
<dbReference type="NCBIfam" id="TIGR01509">
    <property type="entry name" value="HAD-SF-IA-v3"/>
    <property type="match status" value="1"/>
</dbReference>
<dbReference type="GO" id="GO:0016787">
    <property type="term" value="F:hydrolase activity"/>
    <property type="evidence" value="ECO:0007669"/>
    <property type="project" value="UniProtKB-KW"/>
</dbReference>
<dbReference type="InterPro" id="IPR041492">
    <property type="entry name" value="HAD_2"/>
</dbReference>
<evidence type="ECO:0000313" key="4">
    <source>
        <dbReference type="EMBL" id="RNG34934.1"/>
    </source>
</evidence>